<evidence type="ECO:0000259" key="1">
    <source>
        <dbReference type="SMART" id="SM00306"/>
    </source>
</evidence>
<dbReference type="Proteomes" id="UP000249547">
    <property type="component" value="Unassembled WGS sequence"/>
</dbReference>
<dbReference type="PROSITE" id="PS50817">
    <property type="entry name" value="INTEIN_N_TER"/>
    <property type="match status" value="1"/>
</dbReference>
<dbReference type="AlphaFoldDB" id="A0A327QL60"/>
<name>A0A327QL60_9BACT</name>
<sequence>MQQFKRMLIVATLAAFCWMGCKTVDKNAHTNNYEQEKADAKYMFAKLKEGRTLNLNFADSIQLRFYKNLLRRSGYTETSHPQFFAVLEQNRLAHVAKAPEMFESRAAQGSTTEPIQQITSFNTNDHIKYNVSGLSSIPTEVLTSTISLSLYVPNGDTIGPAITETVYNYSRDLQGSTFGIDSAAIADKLKYDTVYATFAYFYMTPDGVAHYGTQLATTTNVVDSIININPMPCTLGQPVNACDNNPCGDTNIITVCMTRKTPNCTYCSPGLVPNFMFPVTGYVIYDGNVSVDGNGKPNNGAFANITVTKLPAGGGCAAIPLSGNFFDYVTVTGNKLSWNIPGAMFQNTCLASGDSVLYQLTLFVKVGPTYQPAFATVTNASDAVTNANQQKIPAMNIVSGCIAKGTMITLADGLQKKIEDVPMLAKLKNGEDKTAYCVEYNTIGREPKDLIRIQDDKGHQLLVTEDHPIVGVGFIKPAKDLKEKDKIQTDKGEATIISLKHEKYDGEVWNLALSKCESNDPKPGNDNATFFANGILVGDSRMQSYYKYFEPMQQENALKKLPKEWHTDYHSTQKLNKRKP</sequence>
<feature type="domain" description="Hint" evidence="1">
    <location>
        <begin position="399"/>
        <end position="491"/>
    </location>
</feature>
<accession>A0A327QL60</accession>
<dbReference type="InterPro" id="IPR003587">
    <property type="entry name" value="Hint_dom_N"/>
</dbReference>
<organism evidence="2 3">
    <name type="scientific">Chitinophaga skermanii</name>
    <dbReference type="NCBI Taxonomy" id="331697"/>
    <lineage>
        <taxon>Bacteria</taxon>
        <taxon>Pseudomonadati</taxon>
        <taxon>Bacteroidota</taxon>
        <taxon>Chitinophagia</taxon>
        <taxon>Chitinophagales</taxon>
        <taxon>Chitinophagaceae</taxon>
        <taxon>Chitinophaga</taxon>
    </lineage>
</organism>
<reference evidence="2 3" key="1">
    <citation type="submission" date="2018-06" db="EMBL/GenBank/DDBJ databases">
        <title>Genomic Encyclopedia of Archaeal and Bacterial Type Strains, Phase II (KMG-II): from individual species to whole genera.</title>
        <authorList>
            <person name="Goeker M."/>
        </authorList>
    </citation>
    <scope>NUCLEOTIDE SEQUENCE [LARGE SCALE GENOMIC DNA]</scope>
    <source>
        <strain evidence="2 3">DSM 23857</strain>
    </source>
</reference>
<dbReference type="EMBL" id="QLLL01000004">
    <property type="protein sequence ID" value="RAJ05030.1"/>
    <property type="molecule type" value="Genomic_DNA"/>
</dbReference>
<dbReference type="GO" id="GO:0016539">
    <property type="term" value="P:intein-mediated protein splicing"/>
    <property type="evidence" value="ECO:0007669"/>
    <property type="project" value="InterPro"/>
</dbReference>
<dbReference type="OrthoDB" id="6305173at2"/>
<protein>
    <submittedName>
        <fullName evidence="2">Intein</fullName>
    </submittedName>
</protein>
<dbReference type="CDD" id="cd00081">
    <property type="entry name" value="Hint"/>
    <property type="match status" value="1"/>
</dbReference>
<dbReference type="SUPFAM" id="SSF51294">
    <property type="entry name" value="Hedgehog/intein (Hint) domain"/>
    <property type="match status" value="1"/>
</dbReference>
<proteinExistence type="predicted"/>
<comment type="caution">
    <text evidence="2">The sequence shown here is derived from an EMBL/GenBank/DDBJ whole genome shotgun (WGS) entry which is preliminary data.</text>
</comment>
<keyword evidence="3" id="KW-1185">Reference proteome</keyword>
<dbReference type="RefSeq" id="WP_111597659.1">
    <property type="nucleotide sequence ID" value="NZ_QLLL01000004.1"/>
</dbReference>
<dbReference type="InterPro" id="IPR036844">
    <property type="entry name" value="Hint_dom_sf"/>
</dbReference>
<gene>
    <name evidence="2" type="ORF">LX64_02184</name>
</gene>
<evidence type="ECO:0000313" key="3">
    <source>
        <dbReference type="Proteomes" id="UP000249547"/>
    </source>
</evidence>
<evidence type="ECO:0000313" key="2">
    <source>
        <dbReference type="EMBL" id="RAJ05030.1"/>
    </source>
</evidence>
<dbReference type="SMART" id="SM00306">
    <property type="entry name" value="HintN"/>
    <property type="match status" value="1"/>
</dbReference>
<dbReference type="Gene3D" id="2.170.16.10">
    <property type="entry name" value="Hedgehog/Intein (Hint) domain"/>
    <property type="match status" value="1"/>
</dbReference>
<dbReference type="InterPro" id="IPR006141">
    <property type="entry name" value="Intein_N"/>
</dbReference>